<dbReference type="AlphaFoldDB" id="A0A2G8LPE1"/>
<dbReference type="Gene3D" id="1.10.565.10">
    <property type="entry name" value="Retinoid X Receptor"/>
    <property type="match status" value="1"/>
</dbReference>
<keyword evidence="2" id="KW-0863">Zinc-finger</keyword>
<evidence type="ECO:0000256" key="7">
    <source>
        <dbReference type="ARBA" id="ARBA00023170"/>
    </source>
</evidence>
<evidence type="ECO:0000256" key="3">
    <source>
        <dbReference type="ARBA" id="ARBA00022833"/>
    </source>
</evidence>
<dbReference type="EMBL" id="MRZV01000017">
    <property type="protein sequence ID" value="PIK62139.1"/>
    <property type="molecule type" value="Genomic_DNA"/>
</dbReference>
<dbReference type="GO" id="GO:0000978">
    <property type="term" value="F:RNA polymerase II cis-regulatory region sequence-specific DNA binding"/>
    <property type="evidence" value="ECO:0007669"/>
    <property type="project" value="TreeGrafter"/>
</dbReference>
<name>A0A2G8LPE1_STIJA</name>
<dbReference type="GO" id="GO:0030154">
    <property type="term" value="P:cell differentiation"/>
    <property type="evidence" value="ECO:0007669"/>
    <property type="project" value="TreeGrafter"/>
</dbReference>
<keyword evidence="3" id="KW-0862">Zinc</keyword>
<keyword evidence="4" id="KW-0805">Transcription regulation</keyword>
<keyword evidence="7" id="KW-0675">Receptor</keyword>
<feature type="non-terminal residue" evidence="9">
    <location>
        <position position="1"/>
    </location>
</feature>
<feature type="non-terminal residue" evidence="9">
    <location>
        <position position="163"/>
    </location>
</feature>
<dbReference type="InterPro" id="IPR035500">
    <property type="entry name" value="NHR-like_dom_sf"/>
</dbReference>
<dbReference type="GO" id="GO:0009755">
    <property type="term" value="P:hormone-mediated signaling pathway"/>
    <property type="evidence" value="ECO:0007669"/>
    <property type="project" value="TreeGrafter"/>
</dbReference>
<gene>
    <name evidence="9" type="ORF">BSL78_00861</name>
</gene>
<dbReference type="SUPFAM" id="SSF48508">
    <property type="entry name" value="Nuclear receptor ligand-binding domain"/>
    <property type="match status" value="1"/>
</dbReference>
<evidence type="ECO:0000259" key="8">
    <source>
        <dbReference type="PROSITE" id="PS51843"/>
    </source>
</evidence>
<evidence type="ECO:0000256" key="1">
    <source>
        <dbReference type="ARBA" id="ARBA00022723"/>
    </source>
</evidence>
<sequence>VMWRTVNQAHRKSFPTCNIGKRRLKEDNTEKVMVDSAITIEDIIDKLSSIIEAGYDDVKTFAESIPGFQDFPLGDRNILQQIGGLEVCLLHLACGFDKKTECLKVWDERWLSLEKVYKLSKSSTDFTTTVFFELLFSLADSLHSLPLQFHDVAIFSALLLLPS</sequence>
<evidence type="ECO:0000256" key="4">
    <source>
        <dbReference type="ARBA" id="ARBA00023015"/>
    </source>
</evidence>
<evidence type="ECO:0000313" key="10">
    <source>
        <dbReference type="Proteomes" id="UP000230750"/>
    </source>
</evidence>
<proteinExistence type="predicted"/>
<dbReference type="GO" id="GO:0008270">
    <property type="term" value="F:zinc ion binding"/>
    <property type="evidence" value="ECO:0007669"/>
    <property type="project" value="UniProtKB-KW"/>
</dbReference>
<organism evidence="9 10">
    <name type="scientific">Stichopus japonicus</name>
    <name type="common">Sea cucumber</name>
    <dbReference type="NCBI Taxonomy" id="307972"/>
    <lineage>
        <taxon>Eukaryota</taxon>
        <taxon>Metazoa</taxon>
        <taxon>Echinodermata</taxon>
        <taxon>Eleutherozoa</taxon>
        <taxon>Echinozoa</taxon>
        <taxon>Holothuroidea</taxon>
        <taxon>Aspidochirotacea</taxon>
        <taxon>Aspidochirotida</taxon>
        <taxon>Stichopodidae</taxon>
        <taxon>Apostichopus</taxon>
    </lineage>
</organism>
<dbReference type="GO" id="GO:0045944">
    <property type="term" value="P:positive regulation of transcription by RNA polymerase II"/>
    <property type="evidence" value="ECO:0007669"/>
    <property type="project" value="TreeGrafter"/>
</dbReference>
<keyword evidence="1" id="KW-0479">Metal-binding</keyword>
<evidence type="ECO:0000256" key="6">
    <source>
        <dbReference type="ARBA" id="ARBA00023163"/>
    </source>
</evidence>
<dbReference type="PROSITE" id="PS51843">
    <property type="entry name" value="NR_LBD"/>
    <property type="match status" value="1"/>
</dbReference>
<evidence type="ECO:0000256" key="5">
    <source>
        <dbReference type="ARBA" id="ARBA00023125"/>
    </source>
</evidence>
<dbReference type="InterPro" id="IPR050234">
    <property type="entry name" value="Nuclear_hormone_rcpt_NR1"/>
</dbReference>
<reference evidence="9 10" key="1">
    <citation type="journal article" date="2017" name="PLoS Biol.">
        <title>The sea cucumber genome provides insights into morphological evolution and visceral regeneration.</title>
        <authorList>
            <person name="Zhang X."/>
            <person name="Sun L."/>
            <person name="Yuan J."/>
            <person name="Sun Y."/>
            <person name="Gao Y."/>
            <person name="Zhang L."/>
            <person name="Li S."/>
            <person name="Dai H."/>
            <person name="Hamel J.F."/>
            <person name="Liu C."/>
            <person name="Yu Y."/>
            <person name="Liu S."/>
            <person name="Lin W."/>
            <person name="Guo K."/>
            <person name="Jin S."/>
            <person name="Xu P."/>
            <person name="Storey K.B."/>
            <person name="Huan P."/>
            <person name="Zhang T."/>
            <person name="Zhou Y."/>
            <person name="Zhang J."/>
            <person name="Lin C."/>
            <person name="Li X."/>
            <person name="Xing L."/>
            <person name="Huo D."/>
            <person name="Sun M."/>
            <person name="Wang L."/>
            <person name="Mercier A."/>
            <person name="Li F."/>
            <person name="Yang H."/>
            <person name="Xiang J."/>
        </authorList>
    </citation>
    <scope>NUCLEOTIDE SEQUENCE [LARGE SCALE GENOMIC DNA]</scope>
    <source>
        <strain evidence="9">Shaxun</strain>
        <tissue evidence="9">Muscle</tissue>
    </source>
</reference>
<keyword evidence="6" id="KW-0804">Transcription</keyword>
<dbReference type="GO" id="GO:0000122">
    <property type="term" value="P:negative regulation of transcription by RNA polymerase II"/>
    <property type="evidence" value="ECO:0007669"/>
    <property type="project" value="TreeGrafter"/>
</dbReference>
<dbReference type="GO" id="GO:0004879">
    <property type="term" value="F:nuclear receptor activity"/>
    <property type="evidence" value="ECO:0007669"/>
    <property type="project" value="TreeGrafter"/>
</dbReference>
<dbReference type="PANTHER" id="PTHR24082:SF473">
    <property type="entry name" value="ECDYSONE-INDUCED PROTEIN 75B, ISOFORM B"/>
    <property type="match status" value="1"/>
</dbReference>
<keyword evidence="5" id="KW-0238">DNA-binding</keyword>
<protein>
    <recommendedName>
        <fullName evidence="8">NR LBD domain-containing protein</fullName>
    </recommendedName>
</protein>
<evidence type="ECO:0000313" key="9">
    <source>
        <dbReference type="EMBL" id="PIK62139.1"/>
    </source>
</evidence>
<dbReference type="PANTHER" id="PTHR24082">
    <property type="entry name" value="NUCLEAR HORMONE RECEPTOR"/>
    <property type="match status" value="1"/>
</dbReference>
<comment type="caution">
    <text evidence="9">The sequence shown here is derived from an EMBL/GenBank/DDBJ whole genome shotgun (WGS) entry which is preliminary data.</text>
</comment>
<accession>A0A2G8LPE1</accession>
<keyword evidence="10" id="KW-1185">Reference proteome</keyword>
<dbReference type="Proteomes" id="UP000230750">
    <property type="component" value="Unassembled WGS sequence"/>
</dbReference>
<evidence type="ECO:0000256" key="2">
    <source>
        <dbReference type="ARBA" id="ARBA00022771"/>
    </source>
</evidence>
<feature type="domain" description="NR LBD" evidence="8">
    <location>
        <begin position="1"/>
        <end position="163"/>
    </location>
</feature>
<dbReference type="OrthoDB" id="10070190at2759"/>
<dbReference type="InterPro" id="IPR000536">
    <property type="entry name" value="Nucl_hrmn_rcpt_lig-bd"/>
</dbReference>